<feature type="region of interest" description="Disordered" evidence="1">
    <location>
        <begin position="335"/>
        <end position="360"/>
    </location>
</feature>
<dbReference type="InterPro" id="IPR029058">
    <property type="entry name" value="AB_hydrolase_fold"/>
</dbReference>
<dbReference type="PROSITE" id="PS51257">
    <property type="entry name" value="PROKAR_LIPOPROTEIN"/>
    <property type="match status" value="1"/>
</dbReference>
<dbReference type="Pfam" id="PF12146">
    <property type="entry name" value="Hydrolase_4"/>
    <property type="match status" value="1"/>
</dbReference>
<feature type="domain" description="Serine aminopeptidase S33" evidence="3">
    <location>
        <begin position="69"/>
        <end position="277"/>
    </location>
</feature>
<name>A0ABW3SZ89_9CAUL</name>
<sequence>MVRTLLAALLLLTLAACGQGELAGPFADSRTPPVLGPRFFKPEGWAWGYVQAGKRPVQRYGVVTTWRGPRATVVVLPGYGESAEVWYETAAALTRRGYSVWVLDRAGQGGSGRYTLPRDLGYVPSFDDDVATLKGLVRVVIRRPPGHPLILLGHGDGAVVAARAVESGLQVEGLVLSSPDLAATPVSVEKAKGWVGKIMLVDRLPGPGWRPWSRSGPDARQAGQTHDVWRGGVGKAWQLANPDLRMSGPSLGWRAAHQTAAKAAQADAARIQAPVLMTTPGPTAPEAARLCKAIRACTGFEVPGARPALHLESDTWRTPWFEAVTGFIATRAQEAREVKLPGEPRGPADNSDVGEPRTGA</sequence>
<keyword evidence="2" id="KW-0732">Signal</keyword>
<dbReference type="InterPro" id="IPR051044">
    <property type="entry name" value="MAG_DAG_Lipase"/>
</dbReference>
<evidence type="ECO:0000256" key="2">
    <source>
        <dbReference type="SAM" id="SignalP"/>
    </source>
</evidence>
<proteinExistence type="predicted"/>
<gene>
    <name evidence="4" type="ORF">ACFQ27_01700</name>
</gene>
<dbReference type="RefSeq" id="WP_377352145.1">
    <property type="nucleotide sequence ID" value="NZ_JBHTLQ010000003.1"/>
</dbReference>
<evidence type="ECO:0000256" key="1">
    <source>
        <dbReference type="SAM" id="MobiDB-lite"/>
    </source>
</evidence>
<keyword evidence="5" id="KW-1185">Reference proteome</keyword>
<organism evidence="4 5">
    <name type="scientific">Phenylobacterium conjunctum</name>
    <dbReference type="NCBI Taxonomy" id="1298959"/>
    <lineage>
        <taxon>Bacteria</taxon>
        <taxon>Pseudomonadati</taxon>
        <taxon>Pseudomonadota</taxon>
        <taxon>Alphaproteobacteria</taxon>
        <taxon>Caulobacterales</taxon>
        <taxon>Caulobacteraceae</taxon>
        <taxon>Phenylobacterium</taxon>
    </lineage>
</organism>
<dbReference type="PANTHER" id="PTHR11614">
    <property type="entry name" value="PHOSPHOLIPASE-RELATED"/>
    <property type="match status" value="1"/>
</dbReference>
<evidence type="ECO:0000313" key="4">
    <source>
        <dbReference type="EMBL" id="MFD1189281.1"/>
    </source>
</evidence>
<dbReference type="SUPFAM" id="SSF53474">
    <property type="entry name" value="alpha/beta-Hydrolases"/>
    <property type="match status" value="1"/>
</dbReference>
<keyword evidence="4" id="KW-0378">Hydrolase</keyword>
<evidence type="ECO:0000313" key="5">
    <source>
        <dbReference type="Proteomes" id="UP001597216"/>
    </source>
</evidence>
<accession>A0ABW3SZ89</accession>
<feature type="chain" id="PRO_5047069373" evidence="2">
    <location>
        <begin position="24"/>
        <end position="360"/>
    </location>
</feature>
<reference evidence="5" key="1">
    <citation type="journal article" date="2019" name="Int. J. Syst. Evol. Microbiol.">
        <title>The Global Catalogue of Microorganisms (GCM) 10K type strain sequencing project: providing services to taxonomists for standard genome sequencing and annotation.</title>
        <authorList>
            <consortium name="The Broad Institute Genomics Platform"/>
            <consortium name="The Broad Institute Genome Sequencing Center for Infectious Disease"/>
            <person name="Wu L."/>
            <person name="Ma J."/>
        </authorList>
    </citation>
    <scope>NUCLEOTIDE SEQUENCE [LARGE SCALE GENOMIC DNA]</scope>
    <source>
        <strain evidence="5">CCUG 55074</strain>
    </source>
</reference>
<dbReference type="GO" id="GO:0016787">
    <property type="term" value="F:hydrolase activity"/>
    <property type="evidence" value="ECO:0007669"/>
    <property type="project" value="UniProtKB-KW"/>
</dbReference>
<dbReference type="InterPro" id="IPR022742">
    <property type="entry name" value="Hydrolase_4"/>
</dbReference>
<dbReference type="Gene3D" id="3.40.50.1820">
    <property type="entry name" value="alpha/beta hydrolase"/>
    <property type="match status" value="1"/>
</dbReference>
<dbReference type="EMBL" id="JBHTLQ010000003">
    <property type="protein sequence ID" value="MFD1189281.1"/>
    <property type="molecule type" value="Genomic_DNA"/>
</dbReference>
<evidence type="ECO:0000259" key="3">
    <source>
        <dbReference type="Pfam" id="PF12146"/>
    </source>
</evidence>
<comment type="caution">
    <text evidence="4">The sequence shown here is derived from an EMBL/GenBank/DDBJ whole genome shotgun (WGS) entry which is preliminary data.</text>
</comment>
<protein>
    <submittedName>
        <fullName evidence="4">Alpha/beta hydrolase</fullName>
    </submittedName>
</protein>
<dbReference type="Proteomes" id="UP001597216">
    <property type="component" value="Unassembled WGS sequence"/>
</dbReference>
<feature type="signal peptide" evidence="2">
    <location>
        <begin position="1"/>
        <end position="23"/>
    </location>
</feature>